<feature type="region of interest" description="Disordered" evidence="1">
    <location>
        <begin position="1"/>
        <end position="147"/>
    </location>
</feature>
<feature type="region of interest" description="Disordered" evidence="1">
    <location>
        <begin position="281"/>
        <end position="326"/>
    </location>
</feature>
<proteinExistence type="predicted"/>
<dbReference type="AlphaFoldDB" id="A0A8H5H6H6"/>
<feature type="domain" description="DUF6699" evidence="2">
    <location>
        <begin position="504"/>
        <end position="618"/>
    </location>
</feature>
<name>A0A8H5H6H6_9AGAR</name>
<evidence type="ECO:0000256" key="1">
    <source>
        <dbReference type="SAM" id="MobiDB-lite"/>
    </source>
</evidence>
<keyword evidence="4" id="KW-1185">Reference proteome</keyword>
<feature type="compositionally biased region" description="Basic and acidic residues" evidence="1">
    <location>
        <begin position="106"/>
        <end position="116"/>
    </location>
</feature>
<sequence>MFKWSKRRPSGEPSTPKLGSISLPDETPVKTASKTLWRAEVVTTANSGVKPDQRSKDRHPVASGAPPTRQSSRRRASPTISPLEEVKQSKPVAPNDDGEAGYLSSREGHKTLERTSSKATKAPLKGILKPPKPFTEQDHNKPEIFIPPYPKGWPANLDELGRRGGSRYYTLIDFNNTPAMKEKVTSHPLAGEDDTENTSQTAAQSRYKPLAPPIIPQGTSPPPSKSLLGSLMIGANIASGRPIVPPGYPTHAPAPVMSMNGPYYATHPSQHPSQYPGHWPVIPPQHPAHAPARHHGHPSRYGDGGMSDNEGLSRAPSSRHAGGYGGGLSNAEGLSRSYSGSEFFAEDSFASRAMHPLAQHQQPPLGYEHFARNRAATHPVYPDTNGAPPMNQHYGATDYSRSRHHSFSGYAPPGPPPPHPDAAAAAPTYVRPHITRTTEPQKEPHVALSWPLLEHRKVSRQRPPRPILFFDLAFDPTELAIYALDTIMPPRGPVVRPIGTPRRPMRPEELKTPVSPHCVVTDMKIVCEERELWRWPVYVSRAEGLRCIDVYQAIYETYHVPLTDGEKTLIGKHVVAQSQPAFMQRCNDSPNQYEEHRRGMCRVDLLRTKRLLKGLTRRDGVWKLEVEHPQERSL</sequence>
<dbReference type="Pfam" id="PF20415">
    <property type="entry name" value="DUF6699"/>
    <property type="match status" value="1"/>
</dbReference>
<organism evidence="3 4">
    <name type="scientific">Tricholomella constricta</name>
    <dbReference type="NCBI Taxonomy" id="117010"/>
    <lineage>
        <taxon>Eukaryota</taxon>
        <taxon>Fungi</taxon>
        <taxon>Dikarya</taxon>
        <taxon>Basidiomycota</taxon>
        <taxon>Agaricomycotina</taxon>
        <taxon>Agaricomycetes</taxon>
        <taxon>Agaricomycetidae</taxon>
        <taxon>Agaricales</taxon>
        <taxon>Tricholomatineae</taxon>
        <taxon>Lyophyllaceae</taxon>
        <taxon>Tricholomella</taxon>
    </lineage>
</organism>
<dbReference type="InterPro" id="IPR046522">
    <property type="entry name" value="DUF6699"/>
</dbReference>
<dbReference type="EMBL" id="JAACJP010000022">
    <property type="protein sequence ID" value="KAF5377851.1"/>
    <property type="molecule type" value="Genomic_DNA"/>
</dbReference>
<protein>
    <recommendedName>
        <fullName evidence="2">DUF6699 domain-containing protein</fullName>
    </recommendedName>
</protein>
<reference evidence="3 4" key="1">
    <citation type="journal article" date="2020" name="ISME J.">
        <title>Uncovering the hidden diversity of litter-decomposition mechanisms in mushroom-forming fungi.</title>
        <authorList>
            <person name="Floudas D."/>
            <person name="Bentzer J."/>
            <person name="Ahren D."/>
            <person name="Johansson T."/>
            <person name="Persson P."/>
            <person name="Tunlid A."/>
        </authorList>
    </citation>
    <scope>NUCLEOTIDE SEQUENCE [LARGE SCALE GENOMIC DNA]</scope>
    <source>
        <strain evidence="3 4">CBS 661.87</strain>
    </source>
</reference>
<dbReference type="OrthoDB" id="2970175at2759"/>
<evidence type="ECO:0000313" key="3">
    <source>
        <dbReference type="EMBL" id="KAF5377851.1"/>
    </source>
</evidence>
<feature type="region of interest" description="Disordered" evidence="1">
    <location>
        <begin position="400"/>
        <end position="422"/>
    </location>
</feature>
<feature type="compositionally biased region" description="Basic and acidic residues" evidence="1">
    <location>
        <begin position="51"/>
        <end position="60"/>
    </location>
</feature>
<dbReference type="Proteomes" id="UP000565441">
    <property type="component" value="Unassembled WGS sequence"/>
</dbReference>
<accession>A0A8H5H6H6</accession>
<gene>
    <name evidence="3" type="ORF">D9615_006722</name>
</gene>
<evidence type="ECO:0000259" key="2">
    <source>
        <dbReference type="Pfam" id="PF20415"/>
    </source>
</evidence>
<comment type="caution">
    <text evidence="3">The sequence shown here is derived from an EMBL/GenBank/DDBJ whole genome shotgun (WGS) entry which is preliminary data.</text>
</comment>
<evidence type="ECO:0000313" key="4">
    <source>
        <dbReference type="Proteomes" id="UP000565441"/>
    </source>
</evidence>